<reference evidence="1 2" key="1">
    <citation type="submission" date="2018-11" db="EMBL/GenBank/DDBJ databases">
        <title>Genomic Encyclopedia of Type Strains, Phase IV (KMG-IV): sequencing the most valuable type-strain genomes for metagenomic binning, comparative biology and taxonomic classification.</title>
        <authorList>
            <person name="Goeker M."/>
        </authorList>
    </citation>
    <scope>NUCLEOTIDE SEQUENCE [LARGE SCALE GENOMIC DNA]</scope>
    <source>
        <strain evidence="1 2">DSM 100316</strain>
    </source>
</reference>
<dbReference type="OrthoDB" id="5511344at2"/>
<dbReference type="InterPro" id="IPR016064">
    <property type="entry name" value="NAD/diacylglycerol_kinase_sf"/>
</dbReference>
<dbReference type="PANTHER" id="PTHR40697:SF2">
    <property type="entry name" value="ATP-NAD KINASE-RELATED"/>
    <property type="match status" value="1"/>
</dbReference>
<dbReference type="RefSeq" id="WP_123710971.1">
    <property type="nucleotide sequence ID" value="NZ_RKHR01000003.1"/>
</dbReference>
<sequence>MFKIGLVINPYAGLGGSVGLKGSDGAEVRAEALALGAVSKIGARLQIMLAGLEQYRDRIEFVGFGGVLAGDYLASQGWHCTIIGEPLAEVTTASDTVVAAKALERYGIDLLIFVGGDGTARNVFDAVSEEQPILGLPCGVKMHSGVFAVSPQACAEVVKMLLEGKLVTLGMREVRDIDEQQLRSGRVQSKYYGELLVPEAGRFIQATKVSGREVEELVVADIAAEVIESMTDDTLYIVGPGTTPAEVMAQLGLANTLLGFDLVCDEALLASDVSERQLLQAVEAHAGDIKVVITATGGQGHLIGRGNQQLSAQVLAQLDRSALMIIATKTKVLELEGRPLRIDSSDLQIDRRYSGYYRVICGYRDYIMYQLSGD</sequence>
<protein>
    <submittedName>
        <fullName evidence="1">Putative polyphosphate/ATP-dependent NAD kinase</fullName>
    </submittedName>
</protein>
<dbReference type="InterPro" id="IPR002504">
    <property type="entry name" value="NADK"/>
</dbReference>
<dbReference type="GO" id="GO:0003951">
    <property type="term" value="F:NAD+ kinase activity"/>
    <property type="evidence" value="ECO:0007669"/>
    <property type="project" value="InterPro"/>
</dbReference>
<dbReference type="Pfam" id="PF20143">
    <property type="entry name" value="NAD_kinase_C"/>
    <property type="match status" value="1"/>
</dbReference>
<dbReference type="EMBL" id="RKHR01000003">
    <property type="protein sequence ID" value="ROS05023.1"/>
    <property type="molecule type" value="Genomic_DNA"/>
</dbReference>
<keyword evidence="2" id="KW-1185">Reference proteome</keyword>
<keyword evidence="1" id="KW-0808">Transferase</keyword>
<comment type="caution">
    <text evidence="1">The sequence shown here is derived from an EMBL/GenBank/DDBJ whole genome shotgun (WGS) entry which is preliminary data.</text>
</comment>
<dbReference type="InterPro" id="IPR011386">
    <property type="entry name" value="Put_ATP-NAD_kin"/>
</dbReference>
<dbReference type="InterPro" id="IPR017438">
    <property type="entry name" value="ATP-NAD_kinase_N"/>
</dbReference>
<dbReference type="PANTHER" id="PTHR40697">
    <property type="entry name" value="ACETOIN CATABOLISM PROTEIN X"/>
    <property type="match status" value="1"/>
</dbReference>
<dbReference type="AlphaFoldDB" id="A0A3N2DYV2"/>
<dbReference type="Pfam" id="PF01513">
    <property type="entry name" value="NAD_kinase"/>
    <property type="match status" value="1"/>
</dbReference>
<proteinExistence type="predicted"/>
<gene>
    <name evidence="1" type="ORF">EDC56_0545</name>
</gene>
<dbReference type="GO" id="GO:0006741">
    <property type="term" value="P:NADP+ biosynthetic process"/>
    <property type="evidence" value="ECO:0007669"/>
    <property type="project" value="InterPro"/>
</dbReference>
<accession>A0A3N2DYV2</accession>
<dbReference type="PIRSF" id="PIRSF016907">
    <property type="entry name" value="Kin_ATP-NAD"/>
    <property type="match status" value="1"/>
</dbReference>
<dbReference type="GO" id="GO:0005524">
    <property type="term" value="F:ATP binding"/>
    <property type="evidence" value="ECO:0007669"/>
    <property type="project" value="UniProtKB-ARBA"/>
</dbReference>
<keyword evidence="1" id="KW-0418">Kinase</keyword>
<dbReference type="SUPFAM" id="SSF111331">
    <property type="entry name" value="NAD kinase/diacylglycerol kinase-like"/>
    <property type="match status" value="1"/>
</dbReference>
<evidence type="ECO:0000313" key="2">
    <source>
        <dbReference type="Proteomes" id="UP000275394"/>
    </source>
</evidence>
<name>A0A3N2DYV2_9GAMM</name>
<dbReference type="Proteomes" id="UP000275394">
    <property type="component" value="Unassembled WGS sequence"/>
</dbReference>
<evidence type="ECO:0000313" key="1">
    <source>
        <dbReference type="EMBL" id="ROS05023.1"/>
    </source>
</evidence>
<organism evidence="1 2">
    <name type="scientific">Sinobacterium caligoides</name>
    <dbReference type="NCBI Taxonomy" id="933926"/>
    <lineage>
        <taxon>Bacteria</taxon>
        <taxon>Pseudomonadati</taxon>
        <taxon>Pseudomonadota</taxon>
        <taxon>Gammaproteobacteria</taxon>
        <taxon>Cellvibrionales</taxon>
        <taxon>Spongiibacteraceae</taxon>
        <taxon>Sinobacterium</taxon>
    </lineage>
</organism>
<dbReference type="GO" id="GO:0051287">
    <property type="term" value="F:NAD binding"/>
    <property type="evidence" value="ECO:0007669"/>
    <property type="project" value="UniProtKB-ARBA"/>
</dbReference>
<dbReference type="Gene3D" id="3.40.50.10330">
    <property type="entry name" value="Probable inorganic polyphosphate/atp-NAD kinase, domain 1"/>
    <property type="match status" value="1"/>
</dbReference>
<dbReference type="InterPro" id="IPR039065">
    <property type="entry name" value="AcoX-like"/>
</dbReference>